<comment type="caution">
    <text evidence="1">The sequence shown here is derived from an EMBL/GenBank/DDBJ whole genome shotgun (WGS) entry which is preliminary data.</text>
</comment>
<evidence type="ECO:0000313" key="1">
    <source>
        <dbReference type="EMBL" id="KAJ7558139.1"/>
    </source>
</evidence>
<keyword evidence="2" id="KW-1185">Reference proteome</keyword>
<name>A0ACC2DV87_DIPCM</name>
<reference evidence="2" key="1">
    <citation type="journal article" date="2024" name="Proc. Natl. Acad. Sci. U.S.A.">
        <title>Extraordinary preservation of gene collinearity over three hundred million years revealed in homosporous lycophytes.</title>
        <authorList>
            <person name="Li C."/>
            <person name="Wickell D."/>
            <person name="Kuo L.Y."/>
            <person name="Chen X."/>
            <person name="Nie B."/>
            <person name="Liao X."/>
            <person name="Peng D."/>
            <person name="Ji J."/>
            <person name="Jenkins J."/>
            <person name="Williams M."/>
            <person name="Shu S."/>
            <person name="Plott C."/>
            <person name="Barry K."/>
            <person name="Rajasekar S."/>
            <person name="Grimwood J."/>
            <person name="Han X."/>
            <person name="Sun S."/>
            <person name="Hou Z."/>
            <person name="He W."/>
            <person name="Dai G."/>
            <person name="Sun C."/>
            <person name="Schmutz J."/>
            <person name="Leebens-Mack J.H."/>
            <person name="Li F.W."/>
            <person name="Wang L."/>
        </authorList>
    </citation>
    <scope>NUCLEOTIDE SEQUENCE [LARGE SCALE GENOMIC DNA]</scope>
    <source>
        <strain evidence="2">cv. PW_Plant_1</strain>
    </source>
</reference>
<dbReference type="EMBL" id="CM055095">
    <property type="protein sequence ID" value="KAJ7558139.1"/>
    <property type="molecule type" value="Genomic_DNA"/>
</dbReference>
<proteinExistence type="predicted"/>
<evidence type="ECO:0000313" key="2">
    <source>
        <dbReference type="Proteomes" id="UP001162992"/>
    </source>
</evidence>
<dbReference type="Proteomes" id="UP001162992">
    <property type="component" value="Chromosome 4"/>
</dbReference>
<protein>
    <submittedName>
        <fullName evidence="1">Uncharacterized protein</fullName>
    </submittedName>
</protein>
<sequence>MAKLQIHLLLLLLLACLCNELAVAKSSSSAIYTSRKEDIKFIRCGICEEIAKELSRQVKKKRDELHPKKLTELQIIDVAENICNLKREEGDWILRLDIVEEGDALKLAQQNEGGECRTECKTIERACKEVMGDHDTDLAEFIFKGGEGQRAALTNLLCKDLSKACVGKTPSVPKDRVAGEPFVPKSSKDAEMERLMRSMSDMPGAPGMKMYSKEDLMGMRGNFGAEDEDEDEDEDEGDDDIRTIAKASNLAGLKGKQAAQTGWKEHATTLVKSALQKTNHLLFKGSEIFVKWVADIKDVIAKKLGVDSEVKSRPRKSKQVEL</sequence>
<gene>
    <name evidence="1" type="ORF">O6H91_04G025900</name>
</gene>
<organism evidence="1 2">
    <name type="scientific">Diphasiastrum complanatum</name>
    <name type="common">Issler's clubmoss</name>
    <name type="synonym">Lycopodium complanatum</name>
    <dbReference type="NCBI Taxonomy" id="34168"/>
    <lineage>
        <taxon>Eukaryota</taxon>
        <taxon>Viridiplantae</taxon>
        <taxon>Streptophyta</taxon>
        <taxon>Embryophyta</taxon>
        <taxon>Tracheophyta</taxon>
        <taxon>Lycopodiopsida</taxon>
        <taxon>Lycopodiales</taxon>
        <taxon>Lycopodiaceae</taxon>
        <taxon>Lycopodioideae</taxon>
        <taxon>Diphasiastrum</taxon>
    </lineage>
</organism>
<accession>A0ACC2DV87</accession>